<keyword evidence="2" id="KW-1185">Reference proteome</keyword>
<accession>A0A1I7XP22</accession>
<name>A0A1I7XP22_HETBA</name>
<dbReference type="WBParaSite" id="Hba_19091">
    <property type="protein sequence ID" value="Hba_19091"/>
    <property type="gene ID" value="Hba_19091"/>
</dbReference>
<dbReference type="AlphaFoldDB" id="A0A1I7XP22"/>
<dbReference type="Proteomes" id="UP000095283">
    <property type="component" value="Unplaced"/>
</dbReference>
<protein>
    <submittedName>
        <fullName evidence="3">Uncharacterized protein</fullName>
    </submittedName>
</protein>
<reference evidence="3" key="1">
    <citation type="submission" date="2016-11" db="UniProtKB">
        <authorList>
            <consortium name="WormBaseParasite"/>
        </authorList>
    </citation>
    <scope>IDENTIFICATION</scope>
</reference>
<evidence type="ECO:0000256" key="1">
    <source>
        <dbReference type="SAM" id="MobiDB-lite"/>
    </source>
</evidence>
<feature type="region of interest" description="Disordered" evidence="1">
    <location>
        <begin position="1"/>
        <end position="45"/>
    </location>
</feature>
<organism evidence="2 3">
    <name type="scientific">Heterorhabditis bacteriophora</name>
    <name type="common">Entomopathogenic nematode worm</name>
    <dbReference type="NCBI Taxonomy" id="37862"/>
    <lineage>
        <taxon>Eukaryota</taxon>
        <taxon>Metazoa</taxon>
        <taxon>Ecdysozoa</taxon>
        <taxon>Nematoda</taxon>
        <taxon>Chromadorea</taxon>
        <taxon>Rhabditida</taxon>
        <taxon>Rhabditina</taxon>
        <taxon>Rhabditomorpha</taxon>
        <taxon>Strongyloidea</taxon>
        <taxon>Heterorhabditidae</taxon>
        <taxon>Heterorhabditis</taxon>
    </lineage>
</organism>
<sequence>MFKNKKGGNKENLPHMSRSSLERSSSRSGDGGCEKKDVYGNNLQRTQEIHIKNPYSIVTAPKRTKGL</sequence>
<evidence type="ECO:0000313" key="3">
    <source>
        <dbReference type="WBParaSite" id="Hba_19091"/>
    </source>
</evidence>
<evidence type="ECO:0000313" key="2">
    <source>
        <dbReference type="Proteomes" id="UP000095283"/>
    </source>
</evidence>
<proteinExistence type="predicted"/>